<sequence>MADEKKQNLENKSLVSQPLLEREKISLPNFFLSVKLKYVKLGYHYLVSNAMSQAPLLLSICILQWELPLFGLDLQQICERGDDCN</sequence>
<dbReference type="EMBL" id="CAADRP010001685">
    <property type="protein sequence ID" value="VFU47941.1"/>
    <property type="molecule type" value="Genomic_DNA"/>
</dbReference>
<reference evidence="1" key="1">
    <citation type="submission" date="2019-03" db="EMBL/GenBank/DDBJ databases">
        <authorList>
            <person name="Mank J."/>
            <person name="Almeida P."/>
        </authorList>
    </citation>
    <scope>NUCLEOTIDE SEQUENCE</scope>
    <source>
        <strain evidence="1">78183</strain>
    </source>
</reference>
<name>A0A6N2M2A4_SALVM</name>
<accession>A0A6N2M2A4</accession>
<proteinExistence type="predicted"/>
<protein>
    <submittedName>
        <fullName evidence="1">Uncharacterized protein</fullName>
    </submittedName>
</protein>
<dbReference type="AlphaFoldDB" id="A0A6N2M2A4"/>
<gene>
    <name evidence="1" type="ORF">SVIM_LOCUS310479</name>
</gene>
<organism evidence="1">
    <name type="scientific">Salix viminalis</name>
    <name type="common">Common osier</name>
    <name type="synonym">Basket willow</name>
    <dbReference type="NCBI Taxonomy" id="40686"/>
    <lineage>
        <taxon>Eukaryota</taxon>
        <taxon>Viridiplantae</taxon>
        <taxon>Streptophyta</taxon>
        <taxon>Embryophyta</taxon>
        <taxon>Tracheophyta</taxon>
        <taxon>Spermatophyta</taxon>
        <taxon>Magnoliopsida</taxon>
        <taxon>eudicotyledons</taxon>
        <taxon>Gunneridae</taxon>
        <taxon>Pentapetalae</taxon>
        <taxon>rosids</taxon>
        <taxon>fabids</taxon>
        <taxon>Malpighiales</taxon>
        <taxon>Salicaceae</taxon>
        <taxon>Saliceae</taxon>
        <taxon>Salix</taxon>
    </lineage>
</organism>
<evidence type="ECO:0000313" key="1">
    <source>
        <dbReference type="EMBL" id="VFU47941.1"/>
    </source>
</evidence>